<dbReference type="EMBL" id="JBBNAG010000012">
    <property type="protein sequence ID" value="KAK9088319.1"/>
    <property type="molecule type" value="Genomic_DNA"/>
</dbReference>
<comment type="caution">
    <text evidence="1">The sequence shown here is derived from an EMBL/GenBank/DDBJ whole genome shotgun (WGS) entry which is preliminary data.</text>
</comment>
<reference evidence="1 2" key="1">
    <citation type="submission" date="2024-01" db="EMBL/GenBank/DDBJ databases">
        <title>Genome assemblies of Stephania.</title>
        <authorList>
            <person name="Yang L."/>
        </authorList>
    </citation>
    <scope>NUCLEOTIDE SEQUENCE [LARGE SCALE GENOMIC DNA]</scope>
    <source>
        <strain evidence="1">JXDWG</strain>
        <tissue evidence="1">Leaf</tissue>
    </source>
</reference>
<evidence type="ECO:0000313" key="1">
    <source>
        <dbReference type="EMBL" id="KAK9088319.1"/>
    </source>
</evidence>
<dbReference type="Proteomes" id="UP001419268">
    <property type="component" value="Unassembled WGS sequence"/>
</dbReference>
<sequence length="75" mass="9319">MYFRVLITPLYCSREREREREREEWRDYRERDEVVKDEWRLNPTTESISSLFLLQMMRERGDYGGRRRSAVGSRL</sequence>
<gene>
    <name evidence="1" type="ORF">Scep_027401</name>
</gene>
<name>A0AAP0HIG8_9MAGN</name>
<proteinExistence type="predicted"/>
<evidence type="ECO:0000313" key="2">
    <source>
        <dbReference type="Proteomes" id="UP001419268"/>
    </source>
</evidence>
<dbReference type="AlphaFoldDB" id="A0AAP0HIG8"/>
<organism evidence="1 2">
    <name type="scientific">Stephania cephalantha</name>
    <dbReference type="NCBI Taxonomy" id="152367"/>
    <lineage>
        <taxon>Eukaryota</taxon>
        <taxon>Viridiplantae</taxon>
        <taxon>Streptophyta</taxon>
        <taxon>Embryophyta</taxon>
        <taxon>Tracheophyta</taxon>
        <taxon>Spermatophyta</taxon>
        <taxon>Magnoliopsida</taxon>
        <taxon>Ranunculales</taxon>
        <taxon>Menispermaceae</taxon>
        <taxon>Menispermoideae</taxon>
        <taxon>Cissampelideae</taxon>
        <taxon>Stephania</taxon>
    </lineage>
</organism>
<protein>
    <submittedName>
        <fullName evidence="1">Uncharacterized protein</fullName>
    </submittedName>
</protein>
<keyword evidence="2" id="KW-1185">Reference proteome</keyword>
<accession>A0AAP0HIG8</accession>